<dbReference type="HOGENOM" id="CLU_877966_0_0_1"/>
<dbReference type="AlphaFoldDB" id="T1GAP7"/>
<name>T1GAP7_MEGSC</name>
<protein>
    <submittedName>
        <fullName evidence="2">Uncharacterized protein</fullName>
    </submittedName>
</protein>
<feature type="compositionally biased region" description="Basic and acidic residues" evidence="1">
    <location>
        <begin position="153"/>
        <end position="163"/>
    </location>
</feature>
<reference evidence="3" key="1">
    <citation type="submission" date="2013-02" db="EMBL/GenBank/DDBJ databases">
        <authorList>
            <person name="Hughes D."/>
        </authorList>
    </citation>
    <scope>NUCLEOTIDE SEQUENCE</scope>
    <source>
        <strain>Durham</strain>
        <strain evidence="3">NC isolate 2 -- Noor lab</strain>
    </source>
</reference>
<accession>T1GAP7</accession>
<evidence type="ECO:0000256" key="1">
    <source>
        <dbReference type="SAM" id="MobiDB-lite"/>
    </source>
</evidence>
<sequence length="317" mass="34647">MCLDAIPENPNISKQMLRKAKTMTGGLSIPVINVSASQSSVPININDSKISNTKSRTKPRGNKTLKDLEEPMEISSFEKSSTTSQNKTVVKATSMCLEAIPENNISRKRLRRAKTMTDTIYNSVDMSEVETVPVKNVSASQSSISMNIDESTITDKSRNRSLEKSSSVPQNKTVAKATSMCLEAIPENSISRKRLRRAKTITDTICNAVDMSEVETVPVNDASISQSSISMNIDESTIKDKLRNRSLEKSSGVSQNKTVAKASSMCLEAIPENSISRKRLRRAKTITDTICNAVDMSEVETVPVNDASISQSSISMN</sequence>
<reference evidence="2" key="2">
    <citation type="submission" date="2015-06" db="UniProtKB">
        <authorList>
            <consortium name="EnsemblMetazoa"/>
        </authorList>
    </citation>
    <scope>IDENTIFICATION</scope>
</reference>
<evidence type="ECO:0000313" key="2">
    <source>
        <dbReference type="EnsemblMetazoa" id="MESCA000306-PA"/>
    </source>
</evidence>
<evidence type="ECO:0000313" key="3">
    <source>
        <dbReference type="Proteomes" id="UP000015102"/>
    </source>
</evidence>
<keyword evidence="3" id="KW-1185">Reference proteome</keyword>
<dbReference type="EMBL" id="CAQQ02198157">
    <property type="status" value="NOT_ANNOTATED_CDS"/>
    <property type="molecule type" value="Genomic_DNA"/>
</dbReference>
<feature type="region of interest" description="Disordered" evidence="1">
    <location>
        <begin position="148"/>
        <end position="173"/>
    </location>
</feature>
<feature type="compositionally biased region" description="Polar residues" evidence="1">
    <location>
        <begin position="164"/>
        <end position="173"/>
    </location>
</feature>
<dbReference type="Proteomes" id="UP000015102">
    <property type="component" value="Unassembled WGS sequence"/>
</dbReference>
<proteinExistence type="predicted"/>
<organism evidence="2 3">
    <name type="scientific">Megaselia scalaris</name>
    <name type="common">Humpbacked fly</name>
    <name type="synonym">Phora scalaris</name>
    <dbReference type="NCBI Taxonomy" id="36166"/>
    <lineage>
        <taxon>Eukaryota</taxon>
        <taxon>Metazoa</taxon>
        <taxon>Ecdysozoa</taxon>
        <taxon>Arthropoda</taxon>
        <taxon>Hexapoda</taxon>
        <taxon>Insecta</taxon>
        <taxon>Pterygota</taxon>
        <taxon>Neoptera</taxon>
        <taxon>Endopterygota</taxon>
        <taxon>Diptera</taxon>
        <taxon>Brachycera</taxon>
        <taxon>Muscomorpha</taxon>
        <taxon>Platypezoidea</taxon>
        <taxon>Phoridae</taxon>
        <taxon>Megaseliini</taxon>
        <taxon>Megaselia</taxon>
    </lineage>
</organism>
<dbReference type="EnsemblMetazoa" id="MESCA000306-RA">
    <property type="protein sequence ID" value="MESCA000306-PA"/>
    <property type="gene ID" value="MESCA000306"/>
</dbReference>
<feature type="region of interest" description="Disordered" evidence="1">
    <location>
        <begin position="47"/>
        <end position="69"/>
    </location>
</feature>